<evidence type="ECO:0000313" key="2">
    <source>
        <dbReference type="Proteomes" id="UP000663888"/>
    </source>
</evidence>
<sequence>MNASNNSISTRSVASEMLTVVYQEGTGGEVHYASIPLSSNYEEVLGDARQCFEGYLPNNPKVELKHEIGEGRWASIHPRLFGNLVQGFRVKEFKLSVRQTLRSDSTSGSGTNNADYTGHATLGVLRAKVNRPESLNQQETPGTIVVVIFAELAR</sequence>
<comment type="caution">
    <text evidence="1">The sequence shown here is derived from an EMBL/GenBank/DDBJ whole genome shotgun (WGS) entry which is preliminary data.</text>
</comment>
<protein>
    <submittedName>
        <fullName evidence="1">Uncharacterized protein</fullName>
    </submittedName>
</protein>
<reference evidence="1" key="1">
    <citation type="submission" date="2021-01" db="EMBL/GenBank/DDBJ databases">
        <authorList>
            <person name="Kaushik A."/>
        </authorList>
    </citation>
    <scope>NUCLEOTIDE SEQUENCE</scope>
    <source>
        <strain evidence="1">AG4-R118</strain>
    </source>
</reference>
<dbReference type="Proteomes" id="UP000663888">
    <property type="component" value="Unassembled WGS sequence"/>
</dbReference>
<organism evidence="1 2">
    <name type="scientific">Rhizoctonia solani</name>
    <dbReference type="NCBI Taxonomy" id="456999"/>
    <lineage>
        <taxon>Eukaryota</taxon>
        <taxon>Fungi</taxon>
        <taxon>Dikarya</taxon>
        <taxon>Basidiomycota</taxon>
        <taxon>Agaricomycotina</taxon>
        <taxon>Agaricomycetes</taxon>
        <taxon>Cantharellales</taxon>
        <taxon>Ceratobasidiaceae</taxon>
        <taxon>Rhizoctonia</taxon>
    </lineage>
</organism>
<accession>A0A8H2WSZ8</accession>
<dbReference type="EMBL" id="CAJMWX010000136">
    <property type="protein sequence ID" value="CAE6404558.1"/>
    <property type="molecule type" value="Genomic_DNA"/>
</dbReference>
<proteinExistence type="predicted"/>
<evidence type="ECO:0000313" key="1">
    <source>
        <dbReference type="EMBL" id="CAE6404558.1"/>
    </source>
</evidence>
<gene>
    <name evidence="1" type="ORF">RDB_LOCUS6188</name>
</gene>
<name>A0A8H2WSZ8_9AGAM</name>
<dbReference type="AlphaFoldDB" id="A0A8H2WSZ8"/>